<keyword evidence="3 7" id="KW-0645">Protease</keyword>
<dbReference type="Gene3D" id="1.10.287.410">
    <property type="match status" value="1"/>
</dbReference>
<dbReference type="Pfam" id="PF00450">
    <property type="entry name" value="Peptidase_S10"/>
    <property type="match status" value="1"/>
</dbReference>
<proteinExistence type="inferred from homology"/>
<comment type="similarity">
    <text evidence="1 7">Belongs to the peptidase S10 family.</text>
</comment>
<name>A0A168AFT6_9HYPO</name>
<evidence type="ECO:0000256" key="4">
    <source>
        <dbReference type="ARBA" id="ARBA00022729"/>
    </source>
</evidence>
<dbReference type="AlphaFoldDB" id="A0A168AFT6"/>
<feature type="chain" id="PRO_5007749382" description="Carboxypeptidase" evidence="7">
    <location>
        <begin position="19"/>
        <end position="484"/>
    </location>
</feature>
<dbReference type="STRING" id="1081109.A0A168AFT6"/>
<dbReference type="EC" id="3.4.16.-" evidence="7"/>
<evidence type="ECO:0000256" key="2">
    <source>
        <dbReference type="ARBA" id="ARBA00022645"/>
    </source>
</evidence>
<dbReference type="PANTHER" id="PTHR11802">
    <property type="entry name" value="SERINE PROTEASE FAMILY S10 SERINE CARBOXYPEPTIDASE"/>
    <property type="match status" value="1"/>
</dbReference>
<dbReference type="InterPro" id="IPR029058">
    <property type="entry name" value="AB_hydrolase_fold"/>
</dbReference>
<feature type="signal peptide" evidence="7">
    <location>
        <begin position="1"/>
        <end position="18"/>
    </location>
</feature>
<dbReference type="Gene3D" id="3.40.50.1820">
    <property type="entry name" value="alpha/beta hydrolase"/>
    <property type="match status" value="1"/>
</dbReference>
<keyword evidence="9" id="KW-1185">Reference proteome</keyword>
<evidence type="ECO:0000256" key="5">
    <source>
        <dbReference type="ARBA" id="ARBA00022801"/>
    </source>
</evidence>
<sequence length="484" mass="53646">MRFSVSALFLATASAVVAAPTDSAAEQDVEIIRRPDSFWDHIVKGGQVQAASQQPGAHKRLEGDLAPYQLRVRKNDPSKLGIDKVKQYSGYLDNNDEDKHLFYWFFESRSNPAKDPVVLWLNGGPGCSSFIGLFTELGPATIPNPDYKPVNNPYSWNANANVIFIDQPVNTGYSYGGNRTKSSPAAAKDIYALLTLFFSEFPEYAKQDFFVTGESYAGHYIPAIGHEILSHKDRNINLKGLAIGNGLTDPLVQYDYYRPMACGEGGYPAVITPSQCQTMKNAEAQCKSRIQACYDGASASDCRRATDFCNQNVLGVYTQGGNNVYDVLHKDGSGKKSNSTEFLNLASTKEALGVEVNRRYQMCNFNVYGDFLNAGDWMKPVQRVIPGILAQIPVLIYAGDLDYICNWIGNRAWVNALDWPGKKAFNDAKVSELRTKSGHNYGNVRAAQGFSFMQIYKAGHTVPEYEPEGSLDFLNRWIAGEWSK</sequence>
<evidence type="ECO:0000256" key="3">
    <source>
        <dbReference type="ARBA" id="ARBA00022670"/>
    </source>
</evidence>
<dbReference type="EMBL" id="AZGY01000012">
    <property type="protein sequence ID" value="KZZ93877.1"/>
    <property type="molecule type" value="Genomic_DNA"/>
</dbReference>
<dbReference type="InterPro" id="IPR001563">
    <property type="entry name" value="Peptidase_S10"/>
</dbReference>
<keyword evidence="2 7" id="KW-0121">Carboxypeptidase</keyword>
<keyword evidence="5 7" id="KW-0378">Hydrolase</keyword>
<evidence type="ECO:0000256" key="1">
    <source>
        <dbReference type="ARBA" id="ARBA00009431"/>
    </source>
</evidence>
<protein>
    <recommendedName>
        <fullName evidence="7">Carboxypeptidase</fullName>
        <ecNumber evidence="7">3.4.16.-</ecNumber>
    </recommendedName>
</protein>
<dbReference type="SUPFAM" id="SSF53474">
    <property type="entry name" value="alpha/beta-Hydrolases"/>
    <property type="match status" value="1"/>
</dbReference>
<keyword evidence="6" id="KW-0325">Glycoprotein</keyword>
<dbReference type="PRINTS" id="PR00724">
    <property type="entry name" value="CRBOXYPTASEC"/>
</dbReference>
<dbReference type="PANTHER" id="PTHR11802:SF113">
    <property type="entry name" value="SERINE CARBOXYPEPTIDASE CTSA-4.1"/>
    <property type="match status" value="1"/>
</dbReference>
<comment type="caution">
    <text evidence="8">The sequence shown here is derived from an EMBL/GenBank/DDBJ whole genome shotgun (WGS) entry which is preliminary data.</text>
</comment>
<reference evidence="8 9" key="1">
    <citation type="journal article" date="2016" name="Genome Biol. Evol.">
        <title>Divergent and convergent evolution of fungal pathogenicity.</title>
        <authorList>
            <person name="Shang Y."/>
            <person name="Xiao G."/>
            <person name="Zheng P."/>
            <person name="Cen K."/>
            <person name="Zhan S."/>
            <person name="Wang C."/>
        </authorList>
    </citation>
    <scope>NUCLEOTIDE SEQUENCE [LARGE SCALE GENOMIC DNA]</scope>
    <source>
        <strain evidence="8 9">RCEF 2490</strain>
    </source>
</reference>
<evidence type="ECO:0000313" key="9">
    <source>
        <dbReference type="Proteomes" id="UP000078544"/>
    </source>
</evidence>
<evidence type="ECO:0000313" key="8">
    <source>
        <dbReference type="EMBL" id="KZZ93877.1"/>
    </source>
</evidence>
<evidence type="ECO:0000256" key="6">
    <source>
        <dbReference type="ARBA" id="ARBA00023180"/>
    </source>
</evidence>
<evidence type="ECO:0000256" key="7">
    <source>
        <dbReference type="RuleBase" id="RU361156"/>
    </source>
</evidence>
<dbReference type="GO" id="GO:0000324">
    <property type="term" value="C:fungal-type vacuole"/>
    <property type="evidence" value="ECO:0007669"/>
    <property type="project" value="TreeGrafter"/>
</dbReference>
<dbReference type="OrthoDB" id="443318at2759"/>
<keyword evidence="4 7" id="KW-0732">Signal</keyword>
<organism evidence="8 9">
    <name type="scientific">Moelleriella libera RCEF 2490</name>
    <dbReference type="NCBI Taxonomy" id="1081109"/>
    <lineage>
        <taxon>Eukaryota</taxon>
        <taxon>Fungi</taxon>
        <taxon>Dikarya</taxon>
        <taxon>Ascomycota</taxon>
        <taxon>Pezizomycotina</taxon>
        <taxon>Sordariomycetes</taxon>
        <taxon>Hypocreomycetidae</taxon>
        <taxon>Hypocreales</taxon>
        <taxon>Clavicipitaceae</taxon>
        <taxon>Moelleriella</taxon>
    </lineage>
</organism>
<dbReference type="InterPro" id="IPR018202">
    <property type="entry name" value="Ser_caboxypep_ser_AS"/>
</dbReference>
<dbReference type="PROSITE" id="PS00131">
    <property type="entry name" value="CARBOXYPEPT_SER_SER"/>
    <property type="match status" value="1"/>
</dbReference>
<dbReference type="GO" id="GO:0006508">
    <property type="term" value="P:proteolysis"/>
    <property type="evidence" value="ECO:0007669"/>
    <property type="project" value="UniProtKB-KW"/>
</dbReference>
<gene>
    <name evidence="8" type="ORF">AAL_05593</name>
</gene>
<dbReference type="GO" id="GO:0004185">
    <property type="term" value="F:serine-type carboxypeptidase activity"/>
    <property type="evidence" value="ECO:0007669"/>
    <property type="project" value="UniProtKB-UniRule"/>
</dbReference>
<accession>A0A168AFT6</accession>
<dbReference type="Proteomes" id="UP000078544">
    <property type="component" value="Unassembled WGS sequence"/>
</dbReference>